<accession>A0A2A6CFC4</accession>
<dbReference type="InterPro" id="IPR000182">
    <property type="entry name" value="GNAT_dom"/>
</dbReference>
<dbReference type="SUPFAM" id="SSF55729">
    <property type="entry name" value="Acyl-CoA N-acyltransferases (Nat)"/>
    <property type="match status" value="1"/>
</dbReference>
<dbReference type="PROSITE" id="PS51186">
    <property type="entry name" value="GNAT"/>
    <property type="match status" value="1"/>
</dbReference>
<dbReference type="CDD" id="cd04301">
    <property type="entry name" value="NAT_SF"/>
    <property type="match status" value="1"/>
</dbReference>
<sequence length="178" mass="20084">MSTPLSSSSFIIEELKDEHTLEVLAMLDDPSPSIYNYFSVSAMMTDVDLVPYGLRDASTGRLLAVLVVSPWASAYLCKELRDVPDIRQLLRYYEKVAYIALLWVRDGHRRMGYARHLITHAINEMRDLPTAEPRLLFALVPSLNTAAVGAFHRMGFGCYATIPRVPGHQAAHTWFNET</sequence>
<proteinExistence type="predicted"/>
<dbReference type="InterPro" id="IPR016181">
    <property type="entry name" value="Acyl_CoA_acyltransferase"/>
</dbReference>
<keyword evidence="2" id="KW-1185">Reference proteome</keyword>
<reference evidence="1" key="2">
    <citation type="submission" date="2022-06" db="UniProtKB">
        <authorList>
            <consortium name="EnsemblMetazoa"/>
        </authorList>
    </citation>
    <scope>IDENTIFICATION</scope>
    <source>
        <strain evidence="1">PS312</strain>
    </source>
</reference>
<accession>A0A8R1YTV9</accession>
<reference evidence="2" key="1">
    <citation type="journal article" date="2008" name="Nat. Genet.">
        <title>The Pristionchus pacificus genome provides a unique perspective on nematode lifestyle and parasitism.</title>
        <authorList>
            <person name="Dieterich C."/>
            <person name="Clifton S.W."/>
            <person name="Schuster L.N."/>
            <person name="Chinwalla A."/>
            <person name="Delehaunty K."/>
            <person name="Dinkelacker I."/>
            <person name="Fulton L."/>
            <person name="Fulton R."/>
            <person name="Godfrey J."/>
            <person name="Minx P."/>
            <person name="Mitreva M."/>
            <person name="Roeseler W."/>
            <person name="Tian H."/>
            <person name="Witte H."/>
            <person name="Yang S.P."/>
            <person name="Wilson R.K."/>
            <person name="Sommer R.J."/>
        </authorList>
    </citation>
    <scope>NUCLEOTIDE SEQUENCE [LARGE SCALE GENOMIC DNA]</scope>
    <source>
        <strain evidence="2">PS312</strain>
    </source>
</reference>
<organism evidence="1 2">
    <name type="scientific">Pristionchus pacificus</name>
    <name type="common">Parasitic nematode worm</name>
    <dbReference type="NCBI Taxonomy" id="54126"/>
    <lineage>
        <taxon>Eukaryota</taxon>
        <taxon>Metazoa</taxon>
        <taxon>Ecdysozoa</taxon>
        <taxon>Nematoda</taxon>
        <taxon>Chromadorea</taxon>
        <taxon>Rhabditida</taxon>
        <taxon>Rhabditina</taxon>
        <taxon>Diplogasteromorpha</taxon>
        <taxon>Diplogasteroidea</taxon>
        <taxon>Neodiplogasteridae</taxon>
        <taxon>Pristionchus</taxon>
    </lineage>
</organism>
<name>A0A2A6CFC4_PRIPA</name>
<dbReference type="Proteomes" id="UP000005239">
    <property type="component" value="Unassembled WGS sequence"/>
</dbReference>
<dbReference type="AlphaFoldDB" id="A0A2A6CFC4"/>
<dbReference type="Gene3D" id="3.40.630.30">
    <property type="match status" value="1"/>
</dbReference>
<protein>
    <submittedName>
        <fullName evidence="1">Acetyltransferase</fullName>
    </submittedName>
</protein>
<gene>
    <name evidence="1" type="primary">WBGene00276701</name>
</gene>
<dbReference type="Pfam" id="PF00583">
    <property type="entry name" value="Acetyltransf_1"/>
    <property type="match status" value="1"/>
</dbReference>
<dbReference type="GO" id="GO:0016747">
    <property type="term" value="F:acyltransferase activity, transferring groups other than amino-acyl groups"/>
    <property type="evidence" value="ECO:0007669"/>
    <property type="project" value="InterPro"/>
</dbReference>
<evidence type="ECO:0000313" key="2">
    <source>
        <dbReference type="Proteomes" id="UP000005239"/>
    </source>
</evidence>
<evidence type="ECO:0000313" key="1">
    <source>
        <dbReference type="EnsemblMetazoa" id="PPA38332.1"/>
    </source>
</evidence>
<dbReference type="EnsemblMetazoa" id="PPA38332.1">
    <property type="protein sequence ID" value="PPA38332.1"/>
    <property type="gene ID" value="WBGene00276701"/>
</dbReference>